<evidence type="ECO:0000256" key="3">
    <source>
        <dbReference type="ARBA" id="ARBA00022989"/>
    </source>
</evidence>
<dbReference type="SUPFAM" id="SSF81321">
    <property type="entry name" value="Family A G protein-coupled receptor-like"/>
    <property type="match status" value="1"/>
</dbReference>
<dbReference type="SMART" id="SM01381">
    <property type="entry name" value="7TM_GPCR_Srsx"/>
    <property type="match status" value="1"/>
</dbReference>
<evidence type="ECO:0000259" key="10">
    <source>
        <dbReference type="PROSITE" id="PS50262"/>
    </source>
</evidence>
<sequence length="376" mass="42572">MNSSNDTASVIQLYTDTEKVVLITLYVAIFTVALFGNSIGLYVVCLKTTSKRIHNLLIKNLAIADLLMTLTIMPYSVLFMFLQPNQWFGGTFGTVTCKAFFYVMPVSIAASVTTMVVISLDRFWAIYFPLNQAVFQKHKTVTAAIWLISLISTTPYLLLFKVFNVGEYSYCVQDWPWADNPMDSFLAVRTFYVVLFFLLYPVPLSIITVLNSIIGRRLWFHRIPGSISSAPRTPVELSRRKVVKMLVVIVLTFALCWLPTHVMHYLAFFEQAQITALTANLLYWVSHANSAINPLLYIAFNRAFRLAFMDAYVAMVMCPVHAVSACVGYISGEQSVPELQTSERLVVLRQKAHSFRVAPSSERAQDNEKVNYDTKL</sequence>
<evidence type="ECO:0000256" key="7">
    <source>
        <dbReference type="ARBA" id="ARBA00023224"/>
    </source>
</evidence>
<dbReference type="Proteomes" id="UP001159428">
    <property type="component" value="Unassembled WGS sequence"/>
</dbReference>
<dbReference type="PROSITE" id="PS50262">
    <property type="entry name" value="G_PROTEIN_RECEP_F1_2"/>
    <property type="match status" value="1"/>
</dbReference>
<evidence type="ECO:0000256" key="2">
    <source>
        <dbReference type="ARBA" id="ARBA00022692"/>
    </source>
</evidence>
<evidence type="ECO:0000256" key="5">
    <source>
        <dbReference type="ARBA" id="ARBA00023136"/>
    </source>
</evidence>
<dbReference type="GO" id="GO:0004930">
    <property type="term" value="F:G protein-coupled receptor activity"/>
    <property type="evidence" value="ECO:0007669"/>
    <property type="project" value="UniProtKB-KW"/>
</dbReference>
<evidence type="ECO:0000256" key="8">
    <source>
        <dbReference type="RuleBase" id="RU000688"/>
    </source>
</evidence>
<feature type="transmembrane region" description="Helical" evidence="9">
    <location>
        <begin position="281"/>
        <end position="300"/>
    </location>
</feature>
<feature type="transmembrane region" description="Helical" evidence="9">
    <location>
        <begin position="141"/>
        <end position="160"/>
    </location>
</feature>
<keyword evidence="2 8" id="KW-0812">Transmembrane</keyword>
<dbReference type="PRINTS" id="PR00237">
    <property type="entry name" value="GPCRRHODOPSN"/>
</dbReference>
<keyword evidence="3 9" id="KW-1133">Transmembrane helix</keyword>
<accession>A0AAU9WRT7</accession>
<dbReference type="PANTHER" id="PTHR45695">
    <property type="entry name" value="LEUCOKININ RECEPTOR-RELATED"/>
    <property type="match status" value="1"/>
</dbReference>
<proteinExistence type="inferred from homology"/>
<dbReference type="PROSITE" id="PS00237">
    <property type="entry name" value="G_PROTEIN_RECEP_F1_1"/>
    <property type="match status" value="1"/>
</dbReference>
<evidence type="ECO:0000256" key="9">
    <source>
        <dbReference type="SAM" id="Phobius"/>
    </source>
</evidence>
<dbReference type="Gene3D" id="1.20.1070.10">
    <property type="entry name" value="Rhodopsin 7-helix transmembrane proteins"/>
    <property type="match status" value="1"/>
</dbReference>
<name>A0AAU9WRT7_9CNID</name>
<comment type="subcellular location">
    <subcellularLocation>
        <location evidence="1">Membrane</location>
        <topology evidence="1">Multi-pass membrane protein</topology>
    </subcellularLocation>
</comment>
<feature type="transmembrane region" description="Helical" evidence="9">
    <location>
        <begin position="56"/>
        <end position="79"/>
    </location>
</feature>
<keyword evidence="5 9" id="KW-0472">Membrane</keyword>
<evidence type="ECO:0000256" key="4">
    <source>
        <dbReference type="ARBA" id="ARBA00023040"/>
    </source>
</evidence>
<feature type="transmembrane region" description="Helical" evidence="9">
    <location>
        <begin position="246"/>
        <end position="269"/>
    </location>
</feature>
<keyword evidence="7 8" id="KW-0807">Transducer</keyword>
<dbReference type="GO" id="GO:0005886">
    <property type="term" value="C:plasma membrane"/>
    <property type="evidence" value="ECO:0007669"/>
    <property type="project" value="TreeGrafter"/>
</dbReference>
<keyword evidence="4 8" id="KW-0297">G-protein coupled receptor</keyword>
<dbReference type="AlphaFoldDB" id="A0AAU9WRT7"/>
<evidence type="ECO:0000256" key="1">
    <source>
        <dbReference type="ARBA" id="ARBA00004141"/>
    </source>
</evidence>
<dbReference type="InterPro" id="IPR000276">
    <property type="entry name" value="GPCR_Rhodpsn"/>
</dbReference>
<dbReference type="FunFam" id="1.20.1070.10:FF:000291">
    <property type="entry name" value="Predicted protein"/>
    <property type="match status" value="1"/>
</dbReference>
<dbReference type="PANTHER" id="PTHR45695:SF9">
    <property type="entry name" value="LEUCOKININ RECEPTOR"/>
    <property type="match status" value="1"/>
</dbReference>
<feature type="domain" description="G-protein coupled receptors family 1 profile" evidence="10">
    <location>
        <begin position="36"/>
        <end position="297"/>
    </location>
</feature>
<protein>
    <recommendedName>
        <fullName evidence="10">G-protein coupled receptors family 1 profile domain-containing protein</fullName>
    </recommendedName>
</protein>
<evidence type="ECO:0000313" key="11">
    <source>
        <dbReference type="EMBL" id="CAH3123133.1"/>
    </source>
</evidence>
<evidence type="ECO:0000256" key="6">
    <source>
        <dbReference type="ARBA" id="ARBA00023170"/>
    </source>
</evidence>
<organism evidence="11 12">
    <name type="scientific">Pocillopora meandrina</name>
    <dbReference type="NCBI Taxonomy" id="46732"/>
    <lineage>
        <taxon>Eukaryota</taxon>
        <taxon>Metazoa</taxon>
        <taxon>Cnidaria</taxon>
        <taxon>Anthozoa</taxon>
        <taxon>Hexacorallia</taxon>
        <taxon>Scleractinia</taxon>
        <taxon>Astrocoeniina</taxon>
        <taxon>Pocilloporidae</taxon>
        <taxon>Pocillopora</taxon>
    </lineage>
</organism>
<comment type="similarity">
    <text evidence="8">Belongs to the G-protein coupled receptor 1 family.</text>
</comment>
<evidence type="ECO:0000313" key="12">
    <source>
        <dbReference type="Proteomes" id="UP001159428"/>
    </source>
</evidence>
<keyword evidence="12" id="KW-1185">Reference proteome</keyword>
<feature type="transmembrane region" description="Helical" evidence="9">
    <location>
        <begin position="20"/>
        <end position="44"/>
    </location>
</feature>
<dbReference type="Pfam" id="PF00001">
    <property type="entry name" value="7tm_1"/>
    <property type="match status" value="1"/>
</dbReference>
<feature type="transmembrane region" description="Helical" evidence="9">
    <location>
        <begin position="99"/>
        <end position="120"/>
    </location>
</feature>
<keyword evidence="6 8" id="KW-0675">Receptor</keyword>
<dbReference type="EMBL" id="CALNXJ010000019">
    <property type="protein sequence ID" value="CAH3123133.1"/>
    <property type="molecule type" value="Genomic_DNA"/>
</dbReference>
<dbReference type="InterPro" id="IPR017452">
    <property type="entry name" value="GPCR_Rhodpsn_7TM"/>
</dbReference>
<gene>
    <name evidence="11" type="ORF">PMEA_00009494</name>
</gene>
<comment type="caution">
    <text evidence="11">The sequence shown here is derived from an EMBL/GenBank/DDBJ whole genome shotgun (WGS) entry which is preliminary data.</text>
</comment>
<feature type="transmembrane region" description="Helical" evidence="9">
    <location>
        <begin position="191"/>
        <end position="214"/>
    </location>
</feature>
<reference evidence="11 12" key="1">
    <citation type="submission" date="2022-05" db="EMBL/GenBank/DDBJ databases">
        <authorList>
            <consortium name="Genoscope - CEA"/>
            <person name="William W."/>
        </authorList>
    </citation>
    <scope>NUCLEOTIDE SEQUENCE [LARGE SCALE GENOMIC DNA]</scope>
</reference>